<dbReference type="Pfam" id="PF09693">
    <property type="entry name" value="Phage_XkdX"/>
    <property type="match status" value="1"/>
</dbReference>
<organism evidence="1">
    <name type="scientific">Siphoviridae sp. ct0D87</name>
    <dbReference type="NCBI Taxonomy" id="2827760"/>
    <lineage>
        <taxon>Viruses</taxon>
        <taxon>Duplodnaviria</taxon>
        <taxon>Heunggongvirae</taxon>
        <taxon>Uroviricota</taxon>
        <taxon>Caudoviricetes</taxon>
    </lineage>
</organism>
<evidence type="ECO:0000313" key="1">
    <source>
        <dbReference type="EMBL" id="DAF47927.1"/>
    </source>
</evidence>
<dbReference type="EMBL" id="BK032561">
    <property type="protein sequence ID" value="DAF47927.1"/>
    <property type="molecule type" value="Genomic_DNA"/>
</dbReference>
<protein>
    <recommendedName>
        <fullName evidence="2">XkdX family protein</fullName>
    </recommendedName>
</protein>
<proteinExistence type="predicted"/>
<evidence type="ECO:0008006" key="2">
    <source>
        <dbReference type="Google" id="ProtNLM"/>
    </source>
</evidence>
<name>A0A8S5SB81_9CAUD</name>
<dbReference type="InterPro" id="IPR010022">
    <property type="entry name" value="XkdX"/>
</dbReference>
<reference evidence="1" key="1">
    <citation type="journal article" date="2021" name="Proc. Natl. Acad. Sci. U.S.A.">
        <title>A Catalog of Tens of Thousands of Viruses from Human Metagenomes Reveals Hidden Associations with Chronic Diseases.</title>
        <authorList>
            <person name="Tisza M.J."/>
            <person name="Buck C.B."/>
        </authorList>
    </citation>
    <scope>NUCLEOTIDE SEQUENCE</scope>
    <source>
        <strain evidence="1">Ct0D87</strain>
    </source>
</reference>
<sequence>MSYELIKSYYELGLFTKSDLEMFASIGWITEAQRKELIK</sequence>
<accession>A0A8S5SB81</accession>